<dbReference type="PANTHER" id="PTHR43649:SF31">
    <property type="entry name" value="SN-GLYCEROL-3-PHOSPHATE-BINDING PERIPLASMIC PROTEIN UGPB"/>
    <property type="match status" value="1"/>
</dbReference>
<gene>
    <name evidence="6" type="ORF">KCQ71_24825</name>
</gene>
<dbReference type="Gene3D" id="3.40.190.10">
    <property type="entry name" value="Periplasmic binding protein-like II"/>
    <property type="match status" value="1"/>
</dbReference>
<protein>
    <submittedName>
        <fullName evidence="6">Extracellular solute-binding protein</fullName>
    </submittedName>
</protein>
<dbReference type="InterPro" id="IPR006059">
    <property type="entry name" value="SBP"/>
</dbReference>
<dbReference type="Proteomes" id="UP000826651">
    <property type="component" value="Unassembled WGS sequence"/>
</dbReference>
<keyword evidence="7" id="KW-1185">Reference proteome</keyword>
<evidence type="ECO:0000256" key="4">
    <source>
        <dbReference type="ARBA" id="ARBA00022729"/>
    </source>
</evidence>
<keyword evidence="3" id="KW-0813">Transport</keyword>
<feature type="signal peptide" evidence="5">
    <location>
        <begin position="1"/>
        <end position="24"/>
    </location>
</feature>
<evidence type="ECO:0000256" key="1">
    <source>
        <dbReference type="ARBA" id="ARBA00004196"/>
    </source>
</evidence>
<evidence type="ECO:0000313" key="6">
    <source>
        <dbReference type="EMBL" id="MBZ2199392.1"/>
    </source>
</evidence>
<evidence type="ECO:0000256" key="5">
    <source>
        <dbReference type="SAM" id="SignalP"/>
    </source>
</evidence>
<dbReference type="SUPFAM" id="SSF53850">
    <property type="entry name" value="Periplasmic binding protein-like II"/>
    <property type="match status" value="1"/>
</dbReference>
<proteinExistence type="inferred from homology"/>
<dbReference type="InterPro" id="IPR050490">
    <property type="entry name" value="Bact_solute-bd_prot1"/>
</dbReference>
<reference evidence="6 7" key="1">
    <citation type="submission" date="2021-04" db="EMBL/GenBank/DDBJ databases">
        <title>Ruania sp. nov., isolated from sandy soil of mangrove forest.</title>
        <authorList>
            <person name="Ge X."/>
            <person name="Huang R."/>
            <person name="Liu W."/>
        </authorList>
    </citation>
    <scope>NUCLEOTIDE SEQUENCE [LARGE SCALE GENOMIC DNA]</scope>
    <source>
        <strain evidence="6 7">N2-46</strain>
    </source>
</reference>
<dbReference type="EMBL" id="JAGSHT010000027">
    <property type="protein sequence ID" value="MBZ2199392.1"/>
    <property type="molecule type" value="Genomic_DNA"/>
</dbReference>
<dbReference type="PROSITE" id="PS51257">
    <property type="entry name" value="PROKAR_LIPOPROTEIN"/>
    <property type="match status" value="1"/>
</dbReference>
<dbReference type="PANTHER" id="PTHR43649">
    <property type="entry name" value="ARABINOSE-BINDING PROTEIN-RELATED"/>
    <property type="match status" value="1"/>
</dbReference>
<comment type="caution">
    <text evidence="6">The sequence shown here is derived from an EMBL/GenBank/DDBJ whole genome shotgun (WGS) entry which is preliminary data.</text>
</comment>
<comment type="subcellular location">
    <subcellularLocation>
        <location evidence="1">Cell envelope</location>
    </subcellularLocation>
</comment>
<evidence type="ECO:0000256" key="2">
    <source>
        <dbReference type="ARBA" id="ARBA00008520"/>
    </source>
</evidence>
<sequence>MTLSTKRRRATTLTAVTAALALTAACGGGSGGEDGDGTPDGPVDLRMTVWSANEGHHEIFDTIADAYVEENPDLVSSVSFEALPIDTYVDALTTQIAGGQAPDMAWIMESYAAQFVSSGVFANLTPAFSEAAGYELDDLIPGAIELWSSEGDLYGYPFSNSPFGVYANLDLLEQAGQDDPRDLIASGEWTYDAMMAMAAEVSSQTDAAGFISSGDSYSNWNGALGHMWLSWGAQPWSEDGTQCQFTDPEVVEFFDWFHTQAFERGATPLPGEEFDFASGQAGLMMSQMSASTGLGEDFEWDFLPLPSGPAGQVSVVGQGGVGVLSQSEHPEVAADFLAYFTNPENSRLLAQYFPPPRTSLLTIDTLAEAAPNLTSEQIQTAVIDQSVTAVTKMGHPQMSEIADPVRIALDSLWQPNSDTASVMSQICSDIEPIISGS</sequence>
<accession>A0ABS7SH55</accession>
<name>A0ABS7SH55_9MICO</name>
<dbReference type="Pfam" id="PF13416">
    <property type="entry name" value="SBP_bac_8"/>
    <property type="match status" value="1"/>
</dbReference>
<dbReference type="RefSeq" id="WP_223411394.1">
    <property type="nucleotide sequence ID" value="NZ_JAGSHT010000027.1"/>
</dbReference>
<comment type="similarity">
    <text evidence="2">Belongs to the bacterial solute-binding protein 1 family.</text>
</comment>
<evidence type="ECO:0000256" key="3">
    <source>
        <dbReference type="ARBA" id="ARBA00022448"/>
    </source>
</evidence>
<feature type="chain" id="PRO_5046072641" evidence="5">
    <location>
        <begin position="25"/>
        <end position="437"/>
    </location>
</feature>
<keyword evidence="4 5" id="KW-0732">Signal</keyword>
<organism evidence="6 7">
    <name type="scientific">Occultella gossypii</name>
    <dbReference type="NCBI Taxonomy" id="2800820"/>
    <lineage>
        <taxon>Bacteria</taxon>
        <taxon>Bacillati</taxon>
        <taxon>Actinomycetota</taxon>
        <taxon>Actinomycetes</taxon>
        <taxon>Micrococcales</taxon>
        <taxon>Ruaniaceae</taxon>
        <taxon>Occultella</taxon>
    </lineage>
</organism>
<evidence type="ECO:0000313" key="7">
    <source>
        <dbReference type="Proteomes" id="UP000826651"/>
    </source>
</evidence>